<dbReference type="Proteomes" id="UP001053296">
    <property type="component" value="Chromosome"/>
</dbReference>
<dbReference type="RefSeq" id="WP_229590768.1">
    <property type="nucleotide sequence ID" value="NZ_AP024485.1"/>
</dbReference>
<keyword evidence="1" id="KW-1133">Transmembrane helix</keyword>
<keyword evidence="1" id="KW-0812">Transmembrane</keyword>
<organism evidence="2 3">
    <name type="scientific">Pseudodesulfovibrio sediminis</name>
    <dbReference type="NCBI Taxonomy" id="2810563"/>
    <lineage>
        <taxon>Bacteria</taxon>
        <taxon>Pseudomonadati</taxon>
        <taxon>Thermodesulfobacteriota</taxon>
        <taxon>Desulfovibrionia</taxon>
        <taxon>Desulfovibrionales</taxon>
        <taxon>Desulfovibrionaceae</taxon>
    </lineage>
</organism>
<reference evidence="2" key="1">
    <citation type="journal article" date="2022" name="Arch. Microbiol.">
        <title>Pseudodesulfovibrio sediminis sp. nov., a mesophilic and neutrophilic sulfate-reducing bacterium isolated from sediment of a brackish lake.</title>
        <authorList>
            <person name="Takahashi A."/>
            <person name="Kojima H."/>
            <person name="Watanabe M."/>
            <person name="Fukui M."/>
        </authorList>
    </citation>
    <scope>NUCLEOTIDE SEQUENCE</scope>
    <source>
        <strain evidence="2">SF6</strain>
    </source>
</reference>
<proteinExistence type="predicted"/>
<evidence type="ECO:0000313" key="3">
    <source>
        <dbReference type="Proteomes" id="UP001053296"/>
    </source>
</evidence>
<protein>
    <submittedName>
        <fullName evidence="2">Uncharacterized protein</fullName>
    </submittedName>
</protein>
<keyword evidence="1" id="KW-0472">Membrane</keyword>
<feature type="transmembrane region" description="Helical" evidence="1">
    <location>
        <begin position="177"/>
        <end position="193"/>
    </location>
</feature>
<keyword evidence="3" id="KW-1185">Reference proteome</keyword>
<gene>
    <name evidence="2" type="ORF">PSDVSF_20210</name>
</gene>
<feature type="transmembrane region" description="Helical" evidence="1">
    <location>
        <begin position="150"/>
        <end position="171"/>
    </location>
</feature>
<accession>A0ABN6EUQ6</accession>
<feature type="transmembrane region" description="Helical" evidence="1">
    <location>
        <begin position="6"/>
        <end position="26"/>
    </location>
</feature>
<sequence>MDSMLSGAVIFGMIVLAVLILAFIIARDGRRASDYSGKGVGRATGYQAKNDAAKLRVRSYKVMHSKPRITPNATRKPRERIEVAMSRSYEQEPLASESTIGTDAVAPPEQEPVSTEFVFEDMSLTRILKRKKDKAKNQKGDEKKLSLKPLVAAVGSTILAIVCFILSILFGDRVKELQFWTFVLMGFFGWYAWKNIKLIAASLKNEAELD</sequence>
<dbReference type="EMBL" id="AP024485">
    <property type="protein sequence ID" value="BCS88779.1"/>
    <property type="molecule type" value="Genomic_DNA"/>
</dbReference>
<name>A0ABN6EUQ6_9BACT</name>
<evidence type="ECO:0000313" key="2">
    <source>
        <dbReference type="EMBL" id="BCS88779.1"/>
    </source>
</evidence>
<evidence type="ECO:0000256" key="1">
    <source>
        <dbReference type="SAM" id="Phobius"/>
    </source>
</evidence>